<reference evidence="1" key="1">
    <citation type="submission" date="2020-04" db="EMBL/GenBank/DDBJ databases">
        <authorList>
            <person name="Alioto T."/>
            <person name="Alioto T."/>
            <person name="Gomez Garrido J."/>
        </authorList>
    </citation>
    <scope>NUCLEOTIDE SEQUENCE</scope>
    <source>
        <strain evidence="1">A484AB</strain>
    </source>
</reference>
<dbReference type="AlphaFoldDB" id="A0A7D9JSQ2"/>
<dbReference type="Proteomes" id="UP001152795">
    <property type="component" value="Unassembled WGS sequence"/>
</dbReference>
<gene>
    <name evidence="1" type="ORF">PACLA_8A055594</name>
</gene>
<evidence type="ECO:0000313" key="1">
    <source>
        <dbReference type="EMBL" id="CAB4035732.1"/>
    </source>
</evidence>
<evidence type="ECO:0000313" key="2">
    <source>
        <dbReference type="Proteomes" id="UP001152795"/>
    </source>
</evidence>
<protein>
    <submittedName>
        <fullName evidence="1">Uncharacterized protein</fullName>
    </submittedName>
</protein>
<sequence>MDLTFSYRRKMITEGHHSLKKIKEKYPFLFEREQLRKEYNQLLADENAADCMKHNLLELAPKIISVAEKRNLAAKEAQDLLQLCCQLNDADVDEAEITEGMCT</sequence>
<keyword evidence="2" id="KW-1185">Reference proteome</keyword>
<proteinExistence type="predicted"/>
<dbReference type="EMBL" id="CACRXK020021326">
    <property type="protein sequence ID" value="CAB4035732.1"/>
    <property type="molecule type" value="Genomic_DNA"/>
</dbReference>
<accession>A0A7D9JSQ2</accession>
<organism evidence="1 2">
    <name type="scientific">Paramuricea clavata</name>
    <name type="common">Red gorgonian</name>
    <name type="synonym">Violescent sea-whip</name>
    <dbReference type="NCBI Taxonomy" id="317549"/>
    <lineage>
        <taxon>Eukaryota</taxon>
        <taxon>Metazoa</taxon>
        <taxon>Cnidaria</taxon>
        <taxon>Anthozoa</taxon>
        <taxon>Octocorallia</taxon>
        <taxon>Malacalcyonacea</taxon>
        <taxon>Plexauridae</taxon>
        <taxon>Paramuricea</taxon>
    </lineage>
</organism>
<name>A0A7D9JSQ2_PARCT</name>
<comment type="caution">
    <text evidence="1">The sequence shown here is derived from an EMBL/GenBank/DDBJ whole genome shotgun (WGS) entry which is preliminary data.</text>
</comment>